<gene>
    <name evidence="3" type="primary">K02A2.6</name>
    <name evidence="3" type="ORF">AWC38_SpisGene22538</name>
</gene>
<dbReference type="InterPro" id="IPR050951">
    <property type="entry name" value="Retrovirus_Pol_polyprotein"/>
</dbReference>
<dbReference type="InterPro" id="IPR043128">
    <property type="entry name" value="Rev_trsase/Diguanyl_cyclase"/>
</dbReference>
<dbReference type="InterPro" id="IPR043502">
    <property type="entry name" value="DNA/RNA_pol_sf"/>
</dbReference>
<dbReference type="SUPFAM" id="SSF56672">
    <property type="entry name" value="DNA/RNA polymerases"/>
    <property type="match status" value="1"/>
</dbReference>
<evidence type="ECO:0000313" key="3">
    <source>
        <dbReference type="EMBL" id="PFX13379.1"/>
    </source>
</evidence>
<dbReference type="STRING" id="50429.A0A2B4R999"/>
<reference evidence="4" key="1">
    <citation type="journal article" date="2017" name="bioRxiv">
        <title>Comparative analysis of the genomes of Stylophora pistillata and Acropora digitifera provides evidence for extensive differences between species of corals.</title>
        <authorList>
            <person name="Voolstra C.R."/>
            <person name="Li Y."/>
            <person name="Liew Y.J."/>
            <person name="Baumgarten S."/>
            <person name="Zoccola D."/>
            <person name="Flot J.-F."/>
            <person name="Tambutte S."/>
            <person name="Allemand D."/>
            <person name="Aranda M."/>
        </authorList>
    </citation>
    <scope>NUCLEOTIDE SEQUENCE [LARGE SCALE GENOMIC DNA]</scope>
</reference>
<dbReference type="AlphaFoldDB" id="A0A2B4R999"/>
<dbReference type="Gene3D" id="3.10.10.10">
    <property type="entry name" value="HIV Type 1 Reverse Transcriptase, subunit A, domain 1"/>
    <property type="match status" value="1"/>
</dbReference>
<feature type="domain" description="Reverse transcriptase" evidence="2">
    <location>
        <begin position="156"/>
        <end position="270"/>
    </location>
</feature>
<dbReference type="InterPro" id="IPR000477">
    <property type="entry name" value="RT_dom"/>
</dbReference>
<proteinExistence type="predicted"/>
<organism evidence="3 4">
    <name type="scientific">Stylophora pistillata</name>
    <name type="common">Smooth cauliflower coral</name>
    <dbReference type="NCBI Taxonomy" id="50429"/>
    <lineage>
        <taxon>Eukaryota</taxon>
        <taxon>Metazoa</taxon>
        <taxon>Cnidaria</taxon>
        <taxon>Anthozoa</taxon>
        <taxon>Hexacorallia</taxon>
        <taxon>Scleractinia</taxon>
        <taxon>Astrocoeniina</taxon>
        <taxon>Pocilloporidae</taxon>
        <taxon>Stylophora</taxon>
    </lineage>
</organism>
<dbReference type="OrthoDB" id="10058156at2759"/>
<keyword evidence="4" id="KW-1185">Reference proteome</keyword>
<dbReference type="Pfam" id="PF00078">
    <property type="entry name" value="RVT_1"/>
    <property type="match status" value="1"/>
</dbReference>
<dbReference type="CDD" id="cd01647">
    <property type="entry name" value="RT_LTR"/>
    <property type="match status" value="1"/>
</dbReference>
<evidence type="ECO:0000256" key="1">
    <source>
        <dbReference type="SAM" id="MobiDB-lite"/>
    </source>
</evidence>
<dbReference type="Proteomes" id="UP000225706">
    <property type="component" value="Unassembled WGS sequence"/>
</dbReference>
<evidence type="ECO:0000259" key="2">
    <source>
        <dbReference type="Pfam" id="PF00078"/>
    </source>
</evidence>
<dbReference type="EMBL" id="LSMT01000991">
    <property type="protein sequence ID" value="PFX13379.1"/>
    <property type="molecule type" value="Genomic_DNA"/>
</dbReference>
<dbReference type="PANTHER" id="PTHR37984">
    <property type="entry name" value="PROTEIN CBG26694"/>
    <property type="match status" value="1"/>
</dbReference>
<evidence type="ECO:0000313" key="4">
    <source>
        <dbReference type="Proteomes" id="UP000225706"/>
    </source>
</evidence>
<name>A0A2B4R999_STYPI</name>
<sequence length="321" mass="36423">MQATTKVDKSNYFQYSMRNSLSPRRLRSPPALNLPPQTDKDPVSLDEIGLNRCKRASVQEFEHKYSDLWKPDLVQVTGLKAKINVPESVTPKFFKPRLVSYAIRYQVNEELQMLEKEGVIEPVQFAEWAAAAVSVQKTNGQICLCRDYRLTINCGIHTVQCPFPRREDLYAKLSGGQKFTKLDLSSAFLQVPLEDDSRYYTTTNTQRGPYQYTRLPFGISSSLSVFQRIFDNMIQGLAGTVGYQDDILVTGKDDTEHMANLNAVLQRLLSSEKLENFPSFDQVIKDKDLNPLHCSPNDVSKILSELKPRKSPGPNSIHPMI</sequence>
<accession>A0A2B4R999</accession>
<feature type="region of interest" description="Disordered" evidence="1">
    <location>
        <begin position="18"/>
        <end position="40"/>
    </location>
</feature>
<comment type="caution">
    <text evidence="3">The sequence shown here is derived from an EMBL/GenBank/DDBJ whole genome shotgun (WGS) entry which is preliminary data.</text>
</comment>
<dbReference type="Gene3D" id="3.30.70.270">
    <property type="match status" value="1"/>
</dbReference>
<feature type="compositionally biased region" description="Low complexity" evidence="1">
    <location>
        <begin position="18"/>
        <end position="36"/>
    </location>
</feature>
<dbReference type="PANTHER" id="PTHR37984:SF13">
    <property type="entry name" value="RIBONUCLEASE H"/>
    <property type="match status" value="1"/>
</dbReference>
<protein>
    <submittedName>
        <fullName evidence="3">Uncharacterized protein K02A2.6</fullName>
    </submittedName>
</protein>